<dbReference type="Gene3D" id="3.30.420.40">
    <property type="match status" value="2"/>
</dbReference>
<dbReference type="SMART" id="SM00268">
    <property type="entry name" value="ACTIN"/>
    <property type="match status" value="1"/>
</dbReference>
<feature type="compositionally biased region" description="Polar residues" evidence="1">
    <location>
        <begin position="21"/>
        <end position="38"/>
    </location>
</feature>
<reference evidence="2 3" key="1">
    <citation type="submission" date="2016-02" db="EMBL/GenBank/DDBJ databases">
        <title>Complete genome sequence and transcriptome regulation of the pentose utilising yeast Sugiyamaella lignohabitans.</title>
        <authorList>
            <person name="Bellasio M."/>
            <person name="Peymann A."/>
            <person name="Valli M."/>
            <person name="Sipitzky M."/>
            <person name="Graf A."/>
            <person name="Sauer M."/>
            <person name="Marx H."/>
            <person name="Mattanovich D."/>
        </authorList>
    </citation>
    <scope>NUCLEOTIDE SEQUENCE [LARGE SCALE GENOMIC DNA]</scope>
    <source>
        <strain evidence="2 3">CBS 10342</strain>
    </source>
</reference>
<feature type="region of interest" description="Disordered" evidence="1">
    <location>
        <begin position="1"/>
        <end position="45"/>
    </location>
</feature>
<dbReference type="AlphaFoldDB" id="A0A167ECE4"/>
<dbReference type="RefSeq" id="XP_018736379.1">
    <property type="nucleotide sequence ID" value="XM_018881952.1"/>
</dbReference>
<gene>
    <name evidence="2" type="ORF">AWJ20_4853</name>
</gene>
<dbReference type="Proteomes" id="UP000189580">
    <property type="component" value="Chromosome d"/>
</dbReference>
<dbReference type="OrthoDB" id="337660at2759"/>
<evidence type="ECO:0000313" key="3">
    <source>
        <dbReference type="Proteomes" id="UP000189580"/>
    </source>
</evidence>
<dbReference type="InterPro" id="IPR004000">
    <property type="entry name" value="Actin"/>
</dbReference>
<protein>
    <submittedName>
        <fullName evidence="2">Uncharacterized protein</fullName>
    </submittedName>
</protein>
<proteinExistence type="predicted"/>
<dbReference type="SUPFAM" id="SSF53067">
    <property type="entry name" value="Actin-like ATPase domain"/>
    <property type="match status" value="2"/>
</dbReference>
<name>A0A167ECE4_9ASCO</name>
<accession>A0A167ECE4</accession>
<organism evidence="2 3">
    <name type="scientific">Sugiyamaella lignohabitans</name>
    <dbReference type="NCBI Taxonomy" id="796027"/>
    <lineage>
        <taxon>Eukaryota</taxon>
        <taxon>Fungi</taxon>
        <taxon>Dikarya</taxon>
        <taxon>Ascomycota</taxon>
        <taxon>Saccharomycotina</taxon>
        <taxon>Dipodascomycetes</taxon>
        <taxon>Dipodascales</taxon>
        <taxon>Trichomonascaceae</taxon>
        <taxon>Sugiyamaella</taxon>
    </lineage>
</organism>
<evidence type="ECO:0000256" key="1">
    <source>
        <dbReference type="SAM" id="MobiDB-lite"/>
    </source>
</evidence>
<dbReference type="EMBL" id="CP014502">
    <property type="protein sequence ID" value="ANB13902.1"/>
    <property type="molecule type" value="Genomic_DNA"/>
</dbReference>
<keyword evidence="3" id="KW-1185">Reference proteome</keyword>
<dbReference type="GeneID" id="30037030"/>
<evidence type="ECO:0000313" key="2">
    <source>
        <dbReference type="EMBL" id="ANB13902.1"/>
    </source>
</evidence>
<sequence length="350" mass="38436">MSSSQSRSVPLVNRSPAKRPVSSTPRSPLASPNKSPSKSRSGRLSRAVSRLSVSDSIDIFESPSVLLEISQTVVKAGFPGDAVPQVTYHTDIPLWNRPDDESADIPPVRLYLLNVLQEILIQSLLVTPKSISVFVLESPLISNTFKQLIGQVLLLDLQVKSVTFQPLAVNAVVGAGASCGLVIDLGWDEAAMIPVYDLRELSSKARFTTRSTKKLFHKYRDTALAESKPFTTWREFRHQTLASTFSTSEITELAQELFIKQNEPYPDDDNLSLPLVISKLIGSLDANLRGPCSENIVFTGGLQLPPEIYISIINEVQTSWPKARLIHSIGSWAGASAYLSSIIAYHSQLH</sequence>
<dbReference type="InterPro" id="IPR043129">
    <property type="entry name" value="ATPase_NBD"/>
</dbReference>
<dbReference type="KEGG" id="slb:AWJ20_4853"/>